<organism evidence="1 2">
    <name type="scientific">Trichomalopsis sarcophagae</name>
    <dbReference type="NCBI Taxonomy" id="543379"/>
    <lineage>
        <taxon>Eukaryota</taxon>
        <taxon>Metazoa</taxon>
        <taxon>Ecdysozoa</taxon>
        <taxon>Arthropoda</taxon>
        <taxon>Hexapoda</taxon>
        <taxon>Insecta</taxon>
        <taxon>Pterygota</taxon>
        <taxon>Neoptera</taxon>
        <taxon>Endopterygota</taxon>
        <taxon>Hymenoptera</taxon>
        <taxon>Apocrita</taxon>
        <taxon>Proctotrupomorpha</taxon>
        <taxon>Chalcidoidea</taxon>
        <taxon>Pteromalidae</taxon>
        <taxon>Pteromalinae</taxon>
        <taxon>Trichomalopsis</taxon>
    </lineage>
</organism>
<dbReference type="AlphaFoldDB" id="A0A232EN65"/>
<name>A0A232EN65_9HYME</name>
<evidence type="ECO:0000313" key="2">
    <source>
        <dbReference type="Proteomes" id="UP000215335"/>
    </source>
</evidence>
<protein>
    <submittedName>
        <fullName evidence="1">Uncharacterized protein</fullName>
    </submittedName>
</protein>
<gene>
    <name evidence="1" type="ORF">TSAR_006720</name>
</gene>
<keyword evidence="2" id="KW-1185">Reference proteome</keyword>
<comment type="caution">
    <text evidence="1">The sequence shown here is derived from an EMBL/GenBank/DDBJ whole genome shotgun (WGS) entry which is preliminary data.</text>
</comment>
<sequence>MFLLETAKKFNKRLQTIRNEHRALLKLARENQKELIDTSSKTEEIAIIGYILGIKFDIKRYLHAPCEYKSLKEAARHALKIEHRFKHIKIPIIKECDIKIKES</sequence>
<evidence type="ECO:0000313" key="1">
    <source>
        <dbReference type="EMBL" id="OXU19804.1"/>
    </source>
</evidence>
<proteinExistence type="predicted"/>
<accession>A0A232EN65</accession>
<dbReference type="EMBL" id="NNAY01003203">
    <property type="protein sequence ID" value="OXU19804.1"/>
    <property type="molecule type" value="Genomic_DNA"/>
</dbReference>
<dbReference type="Proteomes" id="UP000215335">
    <property type="component" value="Unassembled WGS sequence"/>
</dbReference>
<reference evidence="1 2" key="1">
    <citation type="journal article" date="2017" name="Curr. Biol.">
        <title>The Evolution of Venom by Co-option of Single-Copy Genes.</title>
        <authorList>
            <person name="Martinson E.O."/>
            <person name="Mrinalini"/>
            <person name="Kelkar Y.D."/>
            <person name="Chang C.H."/>
            <person name="Werren J.H."/>
        </authorList>
    </citation>
    <scope>NUCLEOTIDE SEQUENCE [LARGE SCALE GENOMIC DNA]</scope>
    <source>
        <strain evidence="1 2">Alberta</strain>
        <tissue evidence="1">Whole body</tissue>
    </source>
</reference>